<reference evidence="11" key="1">
    <citation type="submission" date="2012-12" db="EMBL/GenBank/DDBJ databases">
        <authorList>
            <person name="Hellsten U."/>
            <person name="Grimwood J."/>
            <person name="Chapman J.A."/>
            <person name="Shapiro H."/>
            <person name="Aerts A."/>
            <person name="Otillar R.P."/>
            <person name="Terry A.Y."/>
            <person name="Boore J.L."/>
            <person name="Simakov O."/>
            <person name="Marletaz F."/>
            <person name="Cho S.-J."/>
            <person name="Edsinger-Gonzales E."/>
            <person name="Havlak P."/>
            <person name="Kuo D.-H."/>
            <person name="Larsson T."/>
            <person name="Lv J."/>
            <person name="Arendt D."/>
            <person name="Savage R."/>
            <person name="Osoegawa K."/>
            <person name="de Jong P."/>
            <person name="Lindberg D.R."/>
            <person name="Seaver E.C."/>
            <person name="Weisblat D.A."/>
            <person name="Putnam N.H."/>
            <person name="Grigoriev I.V."/>
            <person name="Rokhsar D.S."/>
        </authorList>
    </citation>
    <scope>NUCLEOTIDE SEQUENCE</scope>
</reference>
<gene>
    <name evidence="10" type="primary">20209883</name>
    <name evidence="9" type="ORF">HELRODRAFT_184858</name>
</gene>
<dbReference type="GO" id="GO:0005856">
    <property type="term" value="C:cytoskeleton"/>
    <property type="evidence" value="ECO:0007669"/>
    <property type="project" value="UniProtKB-SubCell"/>
</dbReference>
<dbReference type="OMA" id="YICLYAE"/>
<dbReference type="SUPFAM" id="SSF55770">
    <property type="entry name" value="Profilin (actin-binding protein)"/>
    <property type="match status" value="1"/>
</dbReference>
<dbReference type="OrthoDB" id="421374at2759"/>
<comment type="function">
    <text evidence="7">Binds to actin and affects the structure of the cytoskeleton. At high concentrations, profilin prevents the polymerization of actin, whereas it enhances it at low concentrations.</text>
</comment>
<keyword evidence="11" id="KW-1185">Reference proteome</keyword>
<dbReference type="InterPro" id="IPR036140">
    <property type="entry name" value="PFN_sf"/>
</dbReference>
<keyword evidence="4" id="KW-0963">Cytoplasm</keyword>
<comment type="similarity">
    <text evidence="2 8">Belongs to the profilin family.</text>
</comment>
<evidence type="ECO:0000256" key="3">
    <source>
        <dbReference type="ARBA" id="ARBA00011583"/>
    </source>
</evidence>
<dbReference type="KEGG" id="hro:HELRODRAFT_184858"/>
<organism evidence="10 11">
    <name type="scientific">Helobdella robusta</name>
    <name type="common">Californian leech</name>
    <dbReference type="NCBI Taxonomy" id="6412"/>
    <lineage>
        <taxon>Eukaryota</taxon>
        <taxon>Metazoa</taxon>
        <taxon>Spiralia</taxon>
        <taxon>Lophotrochozoa</taxon>
        <taxon>Annelida</taxon>
        <taxon>Clitellata</taxon>
        <taxon>Hirudinea</taxon>
        <taxon>Rhynchobdellida</taxon>
        <taxon>Glossiphoniidae</taxon>
        <taxon>Helobdella</taxon>
    </lineage>
</organism>
<dbReference type="PROSITE" id="PS00414">
    <property type="entry name" value="PROFILIN"/>
    <property type="match status" value="1"/>
</dbReference>
<dbReference type="CDD" id="cd00148">
    <property type="entry name" value="PROF"/>
    <property type="match status" value="1"/>
</dbReference>
<keyword evidence="6 7" id="KW-0206">Cytoskeleton</keyword>
<sequence length="126" mass="13814">MSWDSYRDSLLKTGCVDKAAVCGTDDGAVWTKSPDFNITPTEIKTIINGFRSPDSLCSSGIMLGGAKYLYIRSDDSQIQGKKGSTGVSIARSNKCLIIGTYVDGQQPGNCRMQVERIRDYLLQSNY</sequence>
<dbReference type="STRING" id="6412.T1FM34"/>
<dbReference type="eggNOG" id="KOG1755">
    <property type="taxonomic scope" value="Eukaryota"/>
</dbReference>
<dbReference type="InterPro" id="IPR005455">
    <property type="entry name" value="PFN_euk"/>
</dbReference>
<dbReference type="CTD" id="20209883"/>
<dbReference type="EnsemblMetazoa" id="HelroT184858">
    <property type="protein sequence ID" value="HelroP184858"/>
    <property type="gene ID" value="HelroG184858"/>
</dbReference>
<evidence type="ECO:0000313" key="11">
    <source>
        <dbReference type="Proteomes" id="UP000015101"/>
    </source>
</evidence>
<reference evidence="9 11" key="2">
    <citation type="journal article" date="2013" name="Nature">
        <title>Insights into bilaterian evolution from three spiralian genomes.</title>
        <authorList>
            <person name="Simakov O."/>
            <person name="Marletaz F."/>
            <person name="Cho S.J."/>
            <person name="Edsinger-Gonzales E."/>
            <person name="Havlak P."/>
            <person name="Hellsten U."/>
            <person name="Kuo D.H."/>
            <person name="Larsson T."/>
            <person name="Lv J."/>
            <person name="Arendt D."/>
            <person name="Savage R."/>
            <person name="Osoegawa K."/>
            <person name="de Jong P."/>
            <person name="Grimwood J."/>
            <person name="Chapman J.A."/>
            <person name="Shapiro H."/>
            <person name="Aerts A."/>
            <person name="Otillar R.P."/>
            <person name="Terry A.Y."/>
            <person name="Boore J.L."/>
            <person name="Grigoriev I.V."/>
            <person name="Lindberg D.R."/>
            <person name="Seaver E.C."/>
            <person name="Weisblat D.A."/>
            <person name="Putnam N.H."/>
            <person name="Rokhsar D.S."/>
        </authorList>
    </citation>
    <scope>NUCLEOTIDE SEQUENCE</scope>
</reference>
<keyword evidence="5 8" id="KW-0009">Actin-binding</keyword>
<evidence type="ECO:0000256" key="6">
    <source>
        <dbReference type="ARBA" id="ARBA00023212"/>
    </source>
</evidence>
<evidence type="ECO:0000256" key="5">
    <source>
        <dbReference type="ARBA" id="ARBA00023203"/>
    </source>
</evidence>
<evidence type="ECO:0000256" key="1">
    <source>
        <dbReference type="ARBA" id="ARBA00004245"/>
    </source>
</evidence>
<dbReference type="PANTHER" id="PTHR11604">
    <property type="entry name" value="PROFILIN"/>
    <property type="match status" value="1"/>
</dbReference>
<dbReference type="Proteomes" id="UP000015101">
    <property type="component" value="Unassembled WGS sequence"/>
</dbReference>
<name>T1FM34_HELRO</name>
<dbReference type="EMBL" id="AMQM01000275">
    <property type="status" value="NOT_ANNOTATED_CDS"/>
    <property type="molecule type" value="Genomic_DNA"/>
</dbReference>
<dbReference type="GeneID" id="20209883"/>
<dbReference type="FunCoup" id="T1FM34">
    <property type="interactions" value="287"/>
</dbReference>
<dbReference type="PANTHER" id="PTHR11604:SF0">
    <property type="entry name" value="PROFILIN"/>
    <property type="match status" value="1"/>
</dbReference>
<proteinExistence type="inferred from homology"/>
<dbReference type="GO" id="GO:0005938">
    <property type="term" value="C:cell cortex"/>
    <property type="evidence" value="ECO:0000318"/>
    <property type="project" value="GO_Central"/>
</dbReference>
<dbReference type="Gene3D" id="3.30.450.30">
    <property type="entry name" value="Dynein light chain 2a, cytoplasmic"/>
    <property type="match status" value="1"/>
</dbReference>
<reference evidence="10" key="3">
    <citation type="submission" date="2015-06" db="UniProtKB">
        <authorList>
            <consortium name="EnsemblMetazoa"/>
        </authorList>
    </citation>
    <scope>IDENTIFICATION</scope>
</reference>
<evidence type="ECO:0000256" key="4">
    <source>
        <dbReference type="ARBA" id="ARBA00022490"/>
    </source>
</evidence>
<dbReference type="InParanoid" id="T1FM34"/>
<comment type="subcellular location">
    <subcellularLocation>
        <location evidence="1">Cytoplasm</location>
        <location evidence="1">Cytoskeleton</location>
    </subcellularLocation>
</comment>
<dbReference type="HOGENOM" id="CLU_120772_1_0_1"/>
<dbReference type="SMART" id="SM00392">
    <property type="entry name" value="PROF"/>
    <property type="match status" value="1"/>
</dbReference>
<dbReference type="GO" id="GO:0003785">
    <property type="term" value="F:actin monomer binding"/>
    <property type="evidence" value="ECO:0000318"/>
    <property type="project" value="GO_Central"/>
</dbReference>
<dbReference type="FunFam" id="3.30.450.30:FF:000015">
    <property type="entry name" value="Profilin"/>
    <property type="match status" value="1"/>
</dbReference>
<dbReference type="RefSeq" id="XP_009009698.1">
    <property type="nucleotide sequence ID" value="XM_009011450.1"/>
</dbReference>
<dbReference type="InterPro" id="IPR027310">
    <property type="entry name" value="Profilin_CS"/>
</dbReference>
<dbReference type="EMBL" id="KB095811">
    <property type="protein sequence ID" value="ESO12978.1"/>
    <property type="molecule type" value="Genomic_DNA"/>
</dbReference>
<dbReference type="Pfam" id="PF00235">
    <property type="entry name" value="Profilin"/>
    <property type="match status" value="1"/>
</dbReference>
<dbReference type="PRINTS" id="PR00392">
    <property type="entry name" value="PROFILIN"/>
</dbReference>
<evidence type="ECO:0000313" key="9">
    <source>
        <dbReference type="EMBL" id="ESO12978.1"/>
    </source>
</evidence>
<dbReference type="InterPro" id="IPR048278">
    <property type="entry name" value="PFN"/>
</dbReference>
<protein>
    <recommendedName>
        <fullName evidence="8">Profilin</fullName>
    </recommendedName>
</protein>
<evidence type="ECO:0000256" key="8">
    <source>
        <dbReference type="RuleBase" id="RU003909"/>
    </source>
</evidence>
<comment type="subunit">
    <text evidence="3 7">Occurs in many kinds of cells as a complex with monomeric actin in a 1:1 ratio.</text>
</comment>
<dbReference type="PRINTS" id="PR01640">
    <property type="entry name" value="PROFILINPLNT"/>
</dbReference>
<dbReference type="AlphaFoldDB" id="T1FM34"/>
<accession>T1FM34</accession>
<evidence type="ECO:0000256" key="2">
    <source>
        <dbReference type="ARBA" id="ARBA00010058"/>
    </source>
</evidence>
<evidence type="ECO:0000256" key="7">
    <source>
        <dbReference type="RuleBase" id="RU003908"/>
    </source>
</evidence>
<evidence type="ECO:0000313" key="10">
    <source>
        <dbReference type="EnsemblMetazoa" id="HelroP184858"/>
    </source>
</evidence>